<feature type="transmembrane region" description="Helical" evidence="10">
    <location>
        <begin position="164"/>
        <end position="182"/>
    </location>
</feature>
<dbReference type="GO" id="GO:0032153">
    <property type="term" value="C:cell division site"/>
    <property type="evidence" value="ECO:0007669"/>
    <property type="project" value="TreeGrafter"/>
</dbReference>
<dbReference type="PANTHER" id="PTHR30474:SF14">
    <property type="entry name" value="CELL CYCLE PROTEIN"/>
    <property type="match status" value="1"/>
</dbReference>
<dbReference type="GO" id="GO:0008360">
    <property type="term" value="P:regulation of cell shape"/>
    <property type="evidence" value="ECO:0007669"/>
    <property type="project" value="UniProtKB-KW"/>
</dbReference>
<dbReference type="GO" id="GO:0015648">
    <property type="term" value="F:lipid-linked peptidoglycan transporter activity"/>
    <property type="evidence" value="ECO:0007669"/>
    <property type="project" value="TreeGrafter"/>
</dbReference>
<feature type="transmembrane region" description="Helical" evidence="10">
    <location>
        <begin position="101"/>
        <end position="120"/>
    </location>
</feature>
<evidence type="ECO:0000313" key="12">
    <source>
        <dbReference type="Proteomes" id="UP000008221"/>
    </source>
</evidence>
<evidence type="ECO:0000313" key="11">
    <source>
        <dbReference type="EMBL" id="ABK52525.1"/>
    </source>
</evidence>
<dbReference type="STRING" id="351607.Acel_0752"/>
<dbReference type="AlphaFoldDB" id="A0LSW5"/>
<keyword evidence="4" id="KW-0133">Cell shape</keyword>
<keyword evidence="5 10" id="KW-1133">Transmembrane helix</keyword>
<feature type="transmembrane region" description="Helical" evidence="10">
    <location>
        <begin position="301"/>
        <end position="318"/>
    </location>
</feature>
<feature type="transmembrane region" description="Helical" evidence="10">
    <location>
        <begin position="69"/>
        <end position="89"/>
    </location>
</feature>
<evidence type="ECO:0000256" key="10">
    <source>
        <dbReference type="SAM" id="Phobius"/>
    </source>
</evidence>
<dbReference type="PANTHER" id="PTHR30474">
    <property type="entry name" value="CELL CYCLE PROTEIN"/>
    <property type="match status" value="1"/>
</dbReference>
<reference evidence="11 12" key="1">
    <citation type="journal article" date="2009" name="Genome Res.">
        <title>Complete genome of the cellulolytic thermophile Acidothermus cellulolyticus 11B provides insights into its ecophysiological and evolutionary adaptations.</title>
        <authorList>
            <person name="Barabote R.D."/>
            <person name="Xie G."/>
            <person name="Leu D.H."/>
            <person name="Normand P."/>
            <person name="Necsulea A."/>
            <person name="Daubin V."/>
            <person name="Medigue C."/>
            <person name="Adney W.S."/>
            <person name="Xu X.C."/>
            <person name="Lapidus A."/>
            <person name="Parales R.E."/>
            <person name="Detter C."/>
            <person name="Pujic P."/>
            <person name="Bruce D."/>
            <person name="Lavire C."/>
            <person name="Challacombe J.F."/>
            <person name="Brettin T.S."/>
            <person name="Berry A.M."/>
        </authorList>
    </citation>
    <scope>NUCLEOTIDE SEQUENCE [LARGE SCALE GENOMIC DNA]</scope>
    <source>
        <strain evidence="12">ATCC 43068 / DSM 8971 / 11B</strain>
    </source>
</reference>
<dbReference type="EC" id="2.4.99.28" evidence="7"/>
<keyword evidence="12" id="KW-1185">Reference proteome</keyword>
<dbReference type="OrthoDB" id="9812661at2"/>
<dbReference type="HOGENOM" id="CLU_029243_2_1_11"/>
<dbReference type="GO" id="GO:0008955">
    <property type="term" value="F:peptidoglycan glycosyltransferase activity"/>
    <property type="evidence" value="ECO:0007669"/>
    <property type="project" value="UniProtKB-EC"/>
</dbReference>
<dbReference type="Pfam" id="PF01098">
    <property type="entry name" value="FTSW_RODA_SPOVE"/>
    <property type="match status" value="1"/>
</dbReference>
<evidence type="ECO:0000256" key="6">
    <source>
        <dbReference type="ARBA" id="ARBA00023136"/>
    </source>
</evidence>
<dbReference type="EMBL" id="CP000481">
    <property type="protein sequence ID" value="ABK52525.1"/>
    <property type="molecule type" value="Genomic_DNA"/>
</dbReference>
<feature type="transmembrane region" description="Helical" evidence="10">
    <location>
        <begin position="188"/>
        <end position="205"/>
    </location>
</feature>
<feature type="transmembrane region" description="Helical" evidence="10">
    <location>
        <begin position="140"/>
        <end position="157"/>
    </location>
</feature>
<feature type="transmembrane region" description="Helical" evidence="10">
    <location>
        <begin position="330"/>
        <end position="348"/>
    </location>
</feature>
<keyword evidence="6 10" id="KW-0472">Membrane</keyword>
<feature type="region of interest" description="Disordered" evidence="9">
    <location>
        <begin position="1"/>
        <end position="21"/>
    </location>
</feature>
<dbReference type="InterPro" id="IPR001182">
    <property type="entry name" value="FtsW/RodA"/>
</dbReference>
<dbReference type="eggNOG" id="COG0772">
    <property type="taxonomic scope" value="Bacteria"/>
</dbReference>
<dbReference type="InParanoid" id="A0LSW5"/>
<dbReference type="Proteomes" id="UP000008221">
    <property type="component" value="Chromosome"/>
</dbReference>
<evidence type="ECO:0000256" key="9">
    <source>
        <dbReference type="SAM" id="MobiDB-lite"/>
    </source>
</evidence>
<evidence type="ECO:0000256" key="1">
    <source>
        <dbReference type="ARBA" id="ARBA00004141"/>
    </source>
</evidence>
<protein>
    <recommendedName>
        <fullName evidence="7">peptidoglycan glycosyltransferase</fullName>
        <ecNumber evidence="7">2.4.99.28</ecNumber>
    </recommendedName>
</protein>
<gene>
    <name evidence="11" type="ordered locus">Acel_0752</name>
</gene>
<dbReference type="GO" id="GO:0051301">
    <property type="term" value="P:cell division"/>
    <property type="evidence" value="ECO:0007669"/>
    <property type="project" value="InterPro"/>
</dbReference>
<dbReference type="GO" id="GO:0005886">
    <property type="term" value="C:plasma membrane"/>
    <property type="evidence" value="ECO:0007669"/>
    <property type="project" value="TreeGrafter"/>
</dbReference>
<feature type="transmembrane region" description="Helical" evidence="10">
    <location>
        <begin position="212"/>
        <end position="231"/>
    </location>
</feature>
<feature type="transmembrane region" description="Helical" evidence="10">
    <location>
        <begin position="368"/>
        <end position="390"/>
    </location>
</feature>
<dbReference type="RefSeq" id="WP_011719588.1">
    <property type="nucleotide sequence ID" value="NC_008578.1"/>
</dbReference>
<comment type="pathway">
    <text evidence="2">Cell wall biogenesis; peptidoglycan biosynthesis.</text>
</comment>
<evidence type="ECO:0000256" key="3">
    <source>
        <dbReference type="ARBA" id="ARBA00022692"/>
    </source>
</evidence>
<sequence length="401" mass="42021">MTSWTTPATAGVRNGRSGAVGRRAAPGRWQRIWHGDWALWAAVLSLAGLGVVLIAAATKPLNPTHPFTLAKQQLLFLVVGAAFAVLASLVEYRTIRAAAPVLYVLALGGLVATFVVGVSVNGSRAWLRLPGGLSLEPSEFAKLALIVLAALVVNARVSGRSDIGDFDVVAILAFFAVPTGLVLLQRDLGTGLVILVILFGVLAVGGAPTRWLVGLTVLVALAAVVAVKFHLLHGYQEARLTAFLHPESGTQTYGYNAYQARIAIGSGGLHGTGLFHGSQINNGYVFAAHTDFIFATAGEELGFLGGGLIILLLTVILWRGLRIAAHAPDAFGRVTAAGVVCWFAFESFENIGMNLGIMPITGIPLQFVSYGGSSLFASMLAIGLLQNIAIQAKVVARIAPE</sequence>
<name>A0LSW5_ACIC1</name>
<comment type="subcellular location">
    <subcellularLocation>
        <location evidence="1">Membrane</location>
        <topology evidence="1">Multi-pass membrane protein</topology>
    </subcellularLocation>
</comment>
<comment type="catalytic activity">
    <reaction evidence="8">
        <text>[GlcNAc-(1-&gt;4)-Mur2Ac(oyl-L-Ala-gamma-D-Glu-L-Lys-D-Ala-D-Ala)](n)-di-trans,octa-cis-undecaprenyl diphosphate + beta-D-GlcNAc-(1-&gt;4)-Mur2Ac(oyl-L-Ala-gamma-D-Glu-L-Lys-D-Ala-D-Ala)-di-trans,octa-cis-undecaprenyl diphosphate = [GlcNAc-(1-&gt;4)-Mur2Ac(oyl-L-Ala-gamma-D-Glu-L-Lys-D-Ala-D-Ala)](n+1)-di-trans,octa-cis-undecaprenyl diphosphate + di-trans,octa-cis-undecaprenyl diphosphate + H(+)</text>
        <dbReference type="Rhea" id="RHEA:23708"/>
        <dbReference type="Rhea" id="RHEA-COMP:9602"/>
        <dbReference type="Rhea" id="RHEA-COMP:9603"/>
        <dbReference type="ChEBI" id="CHEBI:15378"/>
        <dbReference type="ChEBI" id="CHEBI:58405"/>
        <dbReference type="ChEBI" id="CHEBI:60033"/>
        <dbReference type="ChEBI" id="CHEBI:78435"/>
        <dbReference type="EC" id="2.4.99.28"/>
    </reaction>
</comment>
<dbReference type="PROSITE" id="PS00428">
    <property type="entry name" value="FTSW_RODA_SPOVE"/>
    <property type="match status" value="1"/>
</dbReference>
<feature type="transmembrane region" description="Helical" evidence="10">
    <location>
        <begin position="37"/>
        <end position="57"/>
    </location>
</feature>
<keyword evidence="3 10" id="KW-0812">Transmembrane</keyword>
<organism evidence="11 12">
    <name type="scientific">Acidothermus cellulolyticus (strain ATCC 43068 / DSM 8971 / 11B)</name>
    <dbReference type="NCBI Taxonomy" id="351607"/>
    <lineage>
        <taxon>Bacteria</taxon>
        <taxon>Bacillati</taxon>
        <taxon>Actinomycetota</taxon>
        <taxon>Actinomycetes</taxon>
        <taxon>Acidothermales</taxon>
        <taxon>Acidothermaceae</taxon>
        <taxon>Acidothermus</taxon>
    </lineage>
</organism>
<dbReference type="KEGG" id="ace:Acel_0752"/>
<evidence type="ECO:0000256" key="5">
    <source>
        <dbReference type="ARBA" id="ARBA00022989"/>
    </source>
</evidence>
<accession>A0LSW5</accession>
<evidence type="ECO:0000256" key="7">
    <source>
        <dbReference type="ARBA" id="ARBA00044770"/>
    </source>
</evidence>
<evidence type="ECO:0000256" key="4">
    <source>
        <dbReference type="ARBA" id="ARBA00022960"/>
    </source>
</evidence>
<evidence type="ECO:0000256" key="2">
    <source>
        <dbReference type="ARBA" id="ARBA00004752"/>
    </source>
</evidence>
<dbReference type="InterPro" id="IPR018365">
    <property type="entry name" value="Cell_cycle_FtsW-rel_CS"/>
</dbReference>
<evidence type="ECO:0000256" key="8">
    <source>
        <dbReference type="ARBA" id="ARBA00049902"/>
    </source>
</evidence>
<proteinExistence type="predicted"/>